<feature type="compositionally biased region" description="Basic residues" evidence="1">
    <location>
        <begin position="35"/>
        <end position="49"/>
    </location>
</feature>
<keyword evidence="3" id="KW-1185">Reference proteome</keyword>
<dbReference type="PANTHER" id="PTHR13400">
    <property type="entry name" value="CHEMOKINE C-C MOTIF RECEPTOR 1"/>
    <property type="match status" value="1"/>
</dbReference>
<dbReference type="EMBL" id="CASHTH010004411">
    <property type="protein sequence ID" value="CAI8056956.1"/>
    <property type="molecule type" value="Genomic_DNA"/>
</dbReference>
<evidence type="ECO:0000256" key="1">
    <source>
        <dbReference type="SAM" id="MobiDB-lite"/>
    </source>
</evidence>
<dbReference type="PANTHER" id="PTHR13400:SF4">
    <property type="entry name" value="COILED-COIL DOMAIN-CONTAINING PROTEIN 28A-LIKE PROTEIN"/>
    <property type="match status" value="1"/>
</dbReference>
<proteinExistence type="predicted"/>
<comment type="caution">
    <text evidence="2">The sequence shown here is derived from an EMBL/GenBank/DDBJ whole genome shotgun (WGS) entry which is preliminary data.</text>
</comment>
<reference evidence="2" key="1">
    <citation type="submission" date="2023-03" db="EMBL/GenBank/DDBJ databases">
        <authorList>
            <person name="Steffen K."/>
            <person name="Cardenas P."/>
        </authorList>
    </citation>
    <scope>NUCLEOTIDE SEQUENCE</scope>
</reference>
<feature type="region of interest" description="Disordered" evidence="1">
    <location>
        <begin position="29"/>
        <end position="55"/>
    </location>
</feature>
<dbReference type="InterPro" id="IPR025271">
    <property type="entry name" value="CCDC28"/>
</dbReference>
<evidence type="ECO:0000313" key="3">
    <source>
        <dbReference type="Proteomes" id="UP001174909"/>
    </source>
</evidence>
<sequence>MPHAINKLLTEMATPPAPAIPVEHRLLEPASRLGRSPKNRAPSLRHKARSQNVVMKESEQSLHKLMEDFELGRLNAFGNSDMLQRINEIREMQKKLTIRHFELDQSKFGGEENQDVCHHGLVQNVSYNIFQRPCIGDGHGIYLAS</sequence>
<dbReference type="AlphaFoldDB" id="A0AA35U0F5"/>
<dbReference type="Proteomes" id="UP001174909">
    <property type="component" value="Unassembled WGS sequence"/>
</dbReference>
<gene>
    <name evidence="2" type="ORF">GBAR_LOCUS31028</name>
</gene>
<organism evidence="2 3">
    <name type="scientific">Geodia barretti</name>
    <name type="common">Barrett's horny sponge</name>
    <dbReference type="NCBI Taxonomy" id="519541"/>
    <lineage>
        <taxon>Eukaryota</taxon>
        <taxon>Metazoa</taxon>
        <taxon>Porifera</taxon>
        <taxon>Demospongiae</taxon>
        <taxon>Heteroscleromorpha</taxon>
        <taxon>Tetractinellida</taxon>
        <taxon>Astrophorina</taxon>
        <taxon>Geodiidae</taxon>
        <taxon>Geodia</taxon>
    </lineage>
</organism>
<protein>
    <submittedName>
        <fullName evidence="2">Uncharacterized protein</fullName>
    </submittedName>
</protein>
<name>A0AA35U0F5_GEOBA</name>
<accession>A0AA35U0F5</accession>
<evidence type="ECO:0000313" key="2">
    <source>
        <dbReference type="EMBL" id="CAI8056956.1"/>
    </source>
</evidence>
<dbReference type="Pfam" id="PF13270">
    <property type="entry name" value="CCDC28"/>
    <property type="match status" value="1"/>
</dbReference>